<organism evidence="12">
    <name type="scientific">Enterobius vermicularis</name>
    <name type="common">Human pinworm</name>
    <dbReference type="NCBI Taxonomy" id="51028"/>
    <lineage>
        <taxon>Eukaryota</taxon>
        <taxon>Metazoa</taxon>
        <taxon>Ecdysozoa</taxon>
        <taxon>Nematoda</taxon>
        <taxon>Chromadorea</taxon>
        <taxon>Rhabditida</taxon>
        <taxon>Spirurina</taxon>
        <taxon>Oxyuridomorpha</taxon>
        <taxon>Oxyuroidea</taxon>
        <taxon>Oxyuridae</taxon>
        <taxon>Enterobius</taxon>
    </lineage>
</organism>
<keyword evidence="7" id="KW-0333">Golgi apparatus</keyword>
<comment type="similarity">
    <text evidence="2">Belongs to the SYS1 family.</text>
</comment>
<protein>
    <submittedName>
        <fullName evidence="12">Protein SYS1 homolog</fullName>
    </submittedName>
</protein>
<keyword evidence="8 9" id="KW-0472">Membrane</keyword>
<evidence type="ECO:0000256" key="5">
    <source>
        <dbReference type="ARBA" id="ARBA00022927"/>
    </source>
</evidence>
<dbReference type="EMBL" id="UXUI01007587">
    <property type="protein sequence ID" value="VDD88260.1"/>
    <property type="molecule type" value="Genomic_DNA"/>
</dbReference>
<dbReference type="Proteomes" id="UP000274131">
    <property type="component" value="Unassembled WGS sequence"/>
</dbReference>
<accession>A0A0N4V175</accession>
<keyword evidence="3" id="KW-0813">Transport</keyword>
<gene>
    <name evidence="10" type="ORF">EVEC_LOCUS3403</name>
</gene>
<evidence type="ECO:0000256" key="4">
    <source>
        <dbReference type="ARBA" id="ARBA00022692"/>
    </source>
</evidence>
<dbReference type="PANTHER" id="PTHR12952:SF0">
    <property type="entry name" value="PROTEIN SYS1 HOMOLOG"/>
    <property type="match status" value="1"/>
</dbReference>
<sequence length="148" mass="16888">MNAFRPYVWDPSLIIGQMVCMQAVFYASQSILLLAARIGGHSATVQTVFSPQVNFDSALVQLASELVCAFTLVRVVQRTRQCLDFVCTFHLFHLIFLILYNRLFPTELSWWLFQVFGITVCTVLGEYLCRKAESREIHLSQAAAKYEV</sequence>
<evidence type="ECO:0000256" key="7">
    <source>
        <dbReference type="ARBA" id="ARBA00023034"/>
    </source>
</evidence>
<dbReference type="Pfam" id="PF09801">
    <property type="entry name" value="SYS1"/>
    <property type="match status" value="1"/>
</dbReference>
<name>A0A0N4V175_ENTVE</name>
<feature type="transmembrane region" description="Helical" evidence="9">
    <location>
        <begin position="12"/>
        <end position="38"/>
    </location>
</feature>
<evidence type="ECO:0000313" key="11">
    <source>
        <dbReference type="Proteomes" id="UP000274131"/>
    </source>
</evidence>
<comment type="subcellular location">
    <subcellularLocation>
        <location evidence="1">Golgi apparatus membrane</location>
        <topology evidence="1">Multi-pass membrane protein</topology>
    </subcellularLocation>
</comment>
<dbReference type="GO" id="GO:0005829">
    <property type="term" value="C:cytosol"/>
    <property type="evidence" value="ECO:0007669"/>
    <property type="project" value="GOC"/>
</dbReference>
<reference evidence="12" key="1">
    <citation type="submission" date="2017-02" db="UniProtKB">
        <authorList>
            <consortium name="WormBaseParasite"/>
        </authorList>
    </citation>
    <scope>IDENTIFICATION</scope>
</reference>
<dbReference type="PANTHER" id="PTHR12952">
    <property type="entry name" value="SYS1"/>
    <property type="match status" value="1"/>
</dbReference>
<reference evidence="10 11" key="2">
    <citation type="submission" date="2018-10" db="EMBL/GenBank/DDBJ databases">
        <authorList>
            <consortium name="Pathogen Informatics"/>
        </authorList>
    </citation>
    <scope>NUCLEOTIDE SEQUENCE [LARGE SCALE GENOMIC DNA]</scope>
</reference>
<proteinExistence type="inferred from homology"/>
<evidence type="ECO:0000256" key="6">
    <source>
        <dbReference type="ARBA" id="ARBA00022989"/>
    </source>
</evidence>
<keyword evidence="4 9" id="KW-0812">Transmembrane</keyword>
<feature type="transmembrane region" description="Helical" evidence="9">
    <location>
        <begin position="110"/>
        <end position="129"/>
    </location>
</feature>
<feature type="transmembrane region" description="Helical" evidence="9">
    <location>
        <begin position="83"/>
        <end position="104"/>
    </location>
</feature>
<dbReference type="GO" id="GO:0005802">
    <property type="term" value="C:trans-Golgi network"/>
    <property type="evidence" value="ECO:0007669"/>
    <property type="project" value="TreeGrafter"/>
</dbReference>
<evidence type="ECO:0000313" key="12">
    <source>
        <dbReference type="WBParaSite" id="EVEC_0000369501-mRNA-1"/>
    </source>
</evidence>
<keyword evidence="5" id="KW-0653">Protein transport</keyword>
<dbReference type="GO" id="GO:0006895">
    <property type="term" value="P:Golgi to endosome transport"/>
    <property type="evidence" value="ECO:0007669"/>
    <property type="project" value="TreeGrafter"/>
</dbReference>
<evidence type="ECO:0000313" key="10">
    <source>
        <dbReference type="EMBL" id="VDD88260.1"/>
    </source>
</evidence>
<dbReference type="WBParaSite" id="EVEC_0000369501-mRNA-1">
    <property type="protein sequence ID" value="EVEC_0000369501-mRNA-1"/>
    <property type="gene ID" value="EVEC_0000369501"/>
</dbReference>
<dbReference type="InterPro" id="IPR019185">
    <property type="entry name" value="Integral_membrane_SYS1-rel"/>
</dbReference>
<evidence type="ECO:0000256" key="2">
    <source>
        <dbReference type="ARBA" id="ARBA00008160"/>
    </source>
</evidence>
<keyword evidence="6 9" id="KW-1133">Transmembrane helix</keyword>
<evidence type="ECO:0000256" key="8">
    <source>
        <dbReference type="ARBA" id="ARBA00023136"/>
    </source>
</evidence>
<evidence type="ECO:0000256" key="1">
    <source>
        <dbReference type="ARBA" id="ARBA00004653"/>
    </source>
</evidence>
<dbReference type="STRING" id="51028.A0A0N4V175"/>
<evidence type="ECO:0000256" key="3">
    <source>
        <dbReference type="ARBA" id="ARBA00022448"/>
    </source>
</evidence>
<dbReference type="AlphaFoldDB" id="A0A0N4V175"/>
<keyword evidence="11" id="KW-1185">Reference proteome</keyword>
<evidence type="ECO:0000256" key="9">
    <source>
        <dbReference type="SAM" id="Phobius"/>
    </source>
</evidence>
<dbReference type="GO" id="GO:0034067">
    <property type="term" value="P:protein localization to Golgi apparatus"/>
    <property type="evidence" value="ECO:0007669"/>
    <property type="project" value="TreeGrafter"/>
</dbReference>
<dbReference type="GO" id="GO:0000139">
    <property type="term" value="C:Golgi membrane"/>
    <property type="evidence" value="ECO:0007669"/>
    <property type="project" value="UniProtKB-SubCell"/>
</dbReference>
<dbReference type="OrthoDB" id="542931at2759"/>
<dbReference type="GO" id="GO:0043001">
    <property type="term" value="P:Golgi to plasma membrane protein transport"/>
    <property type="evidence" value="ECO:0007669"/>
    <property type="project" value="TreeGrafter"/>
</dbReference>